<dbReference type="Gene3D" id="3.40.50.300">
    <property type="entry name" value="P-loop containing nucleotide triphosphate hydrolases"/>
    <property type="match status" value="1"/>
</dbReference>
<evidence type="ECO:0000313" key="5">
    <source>
        <dbReference type="Proteomes" id="UP000009080"/>
    </source>
</evidence>
<evidence type="ECO:0000256" key="2">
    <source>
        <dbReference type="ARBA" id="ARBA00023180"/>
    </source>
</evidence>
<accession>C5BJN2</accession>
<keyword evidence="5" id="KW-1185">Reference proteome</keyword>
<dbReference type="RefSeq" id="WP_015818834.1">
    <property type="nucleotide sequence ID" value="NC_012997.1"/>
</dbReference>
<dbReference type="EMBL" id="CP001614">
    <property type="protein sequence ID" value="ACR12722.1"/>
    <property type="molecule type" value="Genomic_DNA"/>
</dbReference>
<dbReference type="GO" id="GO:0008146">
    <property type="term" value="F:sulfotransferase activity"/>
    <property type="evidence" value="ECO:0007669"/>
    <property type="project" value="InterPro"/>
</dbReference>
<sequence>MTAQPQPNLFIVGQPKSGTSAVFSFLRQHPEINACSAKEPSFFCSDIRSQYFHLSKQARTLKNYLALYRSGDYRYWLEGSTAYLYSAKAAEEIHQFNPDARIIILLREPAEFLFTYHKQLLRNSCPFEEVTSLEDALALEPQRRRGEKLPRHVFDASFLYYSERLRYVEHIKRFTALFPVSQIKIVIYDDFKVDNAQVMGGLWDWLGLTPPAAMELQQVNAQVEVRNRRLKQFLDKRLFGVKQILRKRIGKRIFKVLRAGYRKIIFAGAVKEKLDPALAQKIRARYVNEVEALSDYLGRDLVSEWGYANFSASAKSAAKAEPMSLSN</sequence>
<dbReference type="InterPro" id="IPR027417">
    <property type="entry name" value="P-loop_NTPase"/>
</dbReference>
<dbReference type="InterPro" id="IPR000863">
    <property type="entry name" value="Sulfotransferase_dom"/>
</dbReference>
<evidence type="ECO:0000313" key="4">
    <source>
        <dbReference type="EMBL" id="ACR12722.1"/>
    </source>
</evidence>
<dbReference type="PANTHER" id="PTHR10605">
    <property type="entry name" value="HEPARAN SULFATE SULFOTRANSFERASE"/>
    <property type="match status" value="1"/>
</dbReference>
<evidence type="ECO:0000259" key="3">
    <source>
        <dbReference type="Pfam" id="PF00685"/>
    </source>
</evidence>
<organism evidence="4 5">
    <name type="scientific">Teredinibacter turnerae (strain ATCC 39867 / T7901)</name>
    <dbReference type="NCBI Taxonomy" id="377629"/>
    <lineage>
        <taxon>Bacteria</taxon>
        <taxon>Pseudomonadati</taxon>
        <taxon>Pseudomonadota</taxon>
        <taxon>Gammaproteobacteria</taxon>
        <taxon>Cellvibrionales</taxon>
        <taxon>Cellvibrionaceae</taxon>
        <taxon>Teredinibacter</taxon>
    </lineage>
</organism>
<dbReference type="Proteomes" id="UP000009080">
    <property type="component" value="Chromosome"/>
</dbReference>
<dbReference type="eggNOG" id="COG4424">
    <property type="taxonomic scope" value="Bacteria"/>
</dbReference>
<feature type="domain" description="Sulfotransferase" evidence="3">
    <location>
        <begin position="7"/>
        <end position="228"/>
    </location>
</feature>
<dbReference type="AlphaFoldDB" id="C5BJN2"/>
<proteinExistence type="predicted"/>
<dbReference type="InterPro" id="IPR037359">
    <property type="entry name" value="NST/OST"/>
</dbReference>
<keyword evidence="2" id="KW-0325">Glycoprotein</keyword>
<gene>
    <name evidence="4" type="ordered locus">TERTU_4517</name>
</gene>
<dbReference type="PANTHER" id="PTHR10605:SF56">
    <property type="entry name" value="BIFUNCTIONAL HEPARAN SULFATE N-DEACETYLASE_N-SULFOTRANSFERASE"/>
    <property type="match status" value="1"/>
</dbReference>
<dbReference type="STRING" id="377629.TERTU_4517"/>
<dbReference type="HOGENOM" id="CLU_017703_1_1_6"/>
<dbReference type="KEGG" id="ttu:TERTU_4517"/>
<reference evidence="4 5" key="1">
    <citation type="journal article" date="2009" name="PLoS ONE">
        <title>The complete genome of Teredinibacter turnerae T7901: an intracellular endosymbiont of marine wood-boring bivalves (shipworms).</title>
        <authorList>
            <person name="Yang J.C."/>
            <person name="Madupu R."/>
            <person name="Durkin A.S."/>
            <person name="Ekborg N.A."/>
            <person name="Pedamallu C.S."/>
            <person name="Hostetler J.B."/>
            <person name="Radune D."/>
            <person name="Toms B.S."/>
            <person name="Henrissat B."/>
            <person name="Coutinho P.M."/>
            <person name="Schwarz S."/>
            <person name="Field L."/>
            <person name="Trindade-Silva A.E."/>
            <person name="Soares C.A.G."/>
            <person name="Elshahawi S."/>
            <person name="Hanora A."/>
            <person name="Schmidt E.W."/>
            <person name="Haygood M.G."/>
            <person name="Posfai J."/>
            <person name="Benner J."/>
            <person name="Madinger C."/>
            <person name="Nove J."/>
            <person name="Anton B."/>
            <person name="Chaudhary K."/>
            <person name="Foster J."/>
            <person name="Holman A."/>
            <person name="Kumar S."/>
            <person name="Lessard P.A."/>
            <person name="Luyten Y.A."/>
            <person name="Slatko B."/>
            <person name="Wood N."/>
            <person name="Wu B."/>
            <person name="Teplitski M."/>
            <person name="Mougous J.D."/>
            <person name="Ward N."/>
            <person name="Eisen J.A."/>
            <person name="Badger J.H."/>
            <person name="Distel D.L."/>
        </authorList>
    </citation>
    <scope>NUCLEOTIDE SEQUENCE [LARGE SCALE GENOMIC DNA]</scope>
    <source>
        <strain evidence="5">ATCC 39867 / T7901</strain>
    </source>
</reference>
<dbReference type="SUPFAM" id="SSF52540">
    <property type="entry name" value="P-loop containing nucleoside triphosphate hydrolases"/>
    <property type="match status" value="1"/>
</dbReference>
<protein>
    <submittedName>
        <fullName evidence="4">Sulfotransferase</fullName>
    </submittedName>
</protein>
<keyword evidence="1" id="KW-0808">Transferase</keyword>
<evidence type="ECO:0000256" key="1">
    <source>
        <dbReference type="ARBA" id="ARBA00022679"/>
    </source>
</evidence>
<dbReference type="OrthoDB" id="9075305at2"/>
<name>C5BJN2_TERTT</name>
<dbReference type="Pfam" id="PF00685">
    <property type="entry name" value="Sulfotransfer_1"/>
    <property type="match status" value="1"/>
</dbReference>